<name>A0A5C3N8P3_9AGAM</name>
<dbReference type="Proteomes" id="UP000305948">
    <property type="component" value="Unassembled WGS sequence"/>
</dbReference>
<evidence type="ECO:0008006" key="4">
    <source>
        <dbReference type="Google" id="ProtNLM"/>
    </source>
</evidence>
<keyword evidence="3" id="KW-1185">Reference proteome</keyword>
<dbReference type="OrthoDB" id="3267100at2759"/>
<dbReference type="EMBL" id="ML213508">
    <property type="protein sequence ID" value="TFK53197.1"/>
    <property type="molecule type" value="Genomic_DNA"/>
</dbReference>
<dbReference type="AlphaFoldDB" id="A0A5C3N8P3"/>
<accession>A0A5C3N8P3</accession>
<evidence type="ECO:0000313" key="2">
    <source>
        <dbReference type="EMBL" id="TFK53197.1"/>
    </source>
</evidence>
<feature type="region of interest" description="Disordered" evidence="1">
    <location>
        <begin position="289"/>
        <end position="344"/>
    </location>
</feature>
<proteinExistence type="predicted"/>
<evidence type="ECO:0000256" key="1">
    <source>
        <dbReference type="SAM" id="MobiDB-lite"/>
    </source>
</evidence>
<feature type="compositionally biased region" description="Acidic residues" evidence="1">
    <location>
        <begin position="332"/>
        <end position="341"/>
    </location>
</feature>
<evidence type="ECO:0000313" key="3">
    <source>
        <dbReference type="Proteomes" id="UP000305948"/>
    </source>
</evidence>
<gene>
    <name evidence="2" type="ORF">OE88DRAFT_1807069</name>
</gene>
<organism evidence="2 3">
    <name type="scientific">Heliocybe sulcata</name>
    <dbReference type="NCBI Taxonomy" id="5364"/>
    <lineage>
        <taxon>Eukaryota</taxon>
        <taxon>Fungi</taxon>
        <taxon>Dikarya</taxon>
        <taxon>Basidiomycota</taxon>
        <taxon>Agaricomycotina</taxon>
        <taxon>Agaricomycetes</taxon>
        <taxon>Gloeophyllales</taxon>
        <taxon>Gloeophyllaceae</taxon>
        <taxon>Heliocybe</taxon>
    </lineage>
</organism>
<reference evidence="2 3" key="1">
    <citation type="journal article" date="2019" name="Nat. Ecol. Evol.">
        <title>Megaphylogeny resolves global patterns of mushroom evolution.</title>
        <authorList>
            <person name="Varga T."/>
            <person name="Krizsan K."/>
            <person name="Foldi C."/>
            <person name="Dima B."/>
            <person name="Sanchez-Garcia M."/>
            <person name="Sanchez-Ramirez S."/>
            <person name="Szollosi G.J."/>
            <person name="Szarkandi J.G."/>
            <person name="Papp V."/>
            <person name="Albert L."/>
            <person name="Andreopoulos W."/>
            <person name="Angelini C."/>
            <person name="Antonin V."/>
            <person name="Barry K.W."/>
            <person name="Bougher N.L."/>
            <person name="Buchanan P."/>
            <person name="Buyck B."/>
            <person name="Bense V."/>
            <person name="Catcheside P."/>
            <person name="Chovatia M."/>
            <person name="Cooper J."/>
            <person name="Damon W."/>
            <person name="Desjardin D."/>
            <person name="Finy P."/>
            <person name="Geml J."/>
            <person name="Haridas S."/>
            <person name="Hughes K."/>
            <person name="Justo A."/>
            <person name="Karasinski D."/>
            <person name="Kautmanova I."/>
            <person name="Kiss B."/>
            <person name="Kocsube S."/>
            <person name="Kotiranta H."/>
            <person name="LaButti K.M."/>
            <person name="Lechner B.E."/>
            <person name="Liimatainen K."/>
            <person name="Lipzen A."/>
            <person name="Lukacs Z."/>
            <person name="Mihaltcheva S."/>
            <person name="Morgado L.N."/>
            <person name="Niskanen T."/>
            <person name="Noordeloos M.E."/>
            <person name="Ohm R.A."/>
            <person name="Ortiz-Santana B."/>
            <person name="Ovrebo C."/>
            <person name="Racz N."/>
            <person name="Riley R."/>
            <person name="Savchenko A."/>
            <person name="Shiryaev A."/>
            <person name="Soop K."/>
            <person name="Spirin V."/>
            <person name="Szebenyi C."/>
            <person name="Tomsovsky M."/>
            <person name="Tulloss R.E."/>
            <person name="Uehling J."/>
            <person name="Grigoriev I.V."/>
            <person name="Vagvolgyi C."/>
            <person name="Papp T."/>
            <person name="Martin F.M."/>
            <person name="Miettinen O."/>
            <person name="Hibbett D.S."/>
            <person name="Nagy L.G."/>
        </authorList>
    </citation>
    <scope>NUCLEOTIDE SEQUENCE [LARGE SCALE GENOMIC DNA]</scope>
    <source>
        <strain evidence="2 3">OMC1185</strain>
    </source>
</reference>
<sequence>MAADPLEHVSLHLGAIGFVWLDIPIDIVTRLCFRPIKYLKYLGWAILDLEGVIHSGGEVVDDDAELVPSGLYVYVVEDSVASATPVNVKVANKRTESQTQTSAREAFRTTLMRRDPVCIFTRRLPIVGLEAVHIVPFARGEEWLQAIIRDRTYSAMEDVPKDDLHLNHSVNGFIASLDVHTVIGARLAAVLQTPNPMLSHDDVRQQLHPRWERDHHYPKDETKHYIFQWLNFDGYEPDDVTYDVPNCMLAVFSGDPQQPRPSPLLLHYMYGCTVLRLWGRNVDILANNPRFAHTPPPTARMLGPPQTRADYGRVNEKREAARSNASSREGGDYESNEEEDGEWHRTESGAWQRVRRFHDFDAVQDLVLELTLRGKPERRRAIEAEKEEWVSNMRAWVAEVNSSGVPPEDPQ</sequence>
<protein>
    <recommendedName>
        <fullName evidence="4">HNH nuclease domain-containing protein</fullName>
    </recommendedName>
</protein>
<feature type="compositionally biased region" description="Basic and acidic residues" evidence="1">
    <location>
        <begin position="310"/>
        <end position="321"/>
    </location>
</feature>